<feature type="region of interest" description="Disordered" evidence="7">
    <location>
        <begin position="1"/>
        <end position="36"/>
    </location>
</feature>
<dbReference type="InterPro" id="IPR016035">
    <property type="entry name" value="Acyl_Trfase/lysoPLipase"/>
</dbReference>
<dbReference type="Pfam" id="PF01103">
    <property type="entry name" value="Omp85"/>
    <property type="match status" value="1"/>
</dbReference>
<accession>A0A938BSY7</accession>
<dbReference type="Gene3D" id="3.10.20.310">
    <property type="entry name" value="membrane protein fhac"/>
    <property type="match status" value="1"/>
</dbReference>
<evidence type="ECO:0000256" key="7">
    <source>
        <dbReference type="SAM" id="MobiDB-lite"/>
    </source>
</evidence>
<feature type="short sequence motif" description="DGA/G" evidence="6">
    <location>
        <begin position="255"/>
        <end position="257"/>
    </location>
</feature>
<dbReference type="PANTHER" id="PTHR14226">
    <property type="entry name" value="NEUROPATHY TARGET ESTERASE/SWISS CHEESE D.MELANOGASTER"/>
    <property type="match status" value="1"/>
</dbReference>
<dbReference type="Pfam" id="PF07244">
    <property type="entry name" value="POTRA"/>
    <property type="match status" value="1"/>
</dbReference>
<organism evidence="9 10">
    <name type="scientific">candidate division WOR-3 bacterium</name>
    <dbReference type="NCBI Taxonomy" id="2052148"/>
    <lineage>
        <taxon>Bacteria</taxon>
        <taxon>Bacteria division WOR-3</taxon>
    </lineage>
</organism>
<dbReference type="EMBL" id="VGIR01000003">
    <property type="protein sequence ID" value="MBM3330418.1"/>
    <property type="molecule type" value="Genomic_DNA"/>
</dbReference>
<comment type="subcellular location">
    <subcellularLocation>
        <location evidence="1">Membrane</location>
    </subcellularLocation>
</comment>
<dbReference type="Proteomes" id="UP000779900">
    <property type="component" value="Unassembled WGS sequence"/>
</dbReference>
<dbReference type="InterPro" id="IPR000184">
    <property type="entry name" value="Bac_surfAg_D15"/>
</dbReference>
<sequence length="779" mass="84736">MAETERSGGDGEAGARFGRTQKSKGRSQNAEPGSEEAVRGRRLAGLVCLLALGLCAWAQQPVREPVVVEPPVRIGLALSGGAALGFAHIGVLKVLERESIPVVAIAGNSMGSMVGGVYAAGYSAAQIESLALNADWNLLFSSSVPFGAQYLPERQQAQRYVVQLRHRNLVPSLPGGLVPLQNVEFLLMRLLSNIEYHTGFDFDSLPIPYRAVAVDLVSGEKKVLGHGRLEQAIRASSAIPGVFAPERIAGMELVDGGVQQYLPVDPLDSIDANLDLKIAVLTMKHNAETGVSLIDIASRSIDLVSPDDLKRQKELADVLIEPNVDPFTHSDFARAAGLIAAGESAAEAALPRIRELIGARTPVRYRRPIATRPLPVVRSVQFTGLRVTREGTVRKEVQTTPGQYLRFGRLIDDLTRLFHTGLFEEVNYGLEPVPGDSVDVVIEVDERAYGFYSLGVSYDNTDEVALGFEVGQGNLVGSGAGVRAALDVGNPDEARFGITGTRLFRLPFGYRLDGFLGSVDRAYYDSSRWQGDYTVSYRGAVAEAGYILGRDAFFDFGLRAYRAGYLVPPRLMQDSLHPEWIVGPSFRLEASTFRDADFPTAGAASRLEVLSSATLLSGTHQFLRIGYSAQRALPVWSRLLLRPALDVGISLGELAWAEQFRTGGAGFVGFEPDEFTSAQRLVAKFGLDFRLFRLFGQENYPVYLQVMGNVGTFEPWDKLLALSDLPSMLHWGAGAGARVNTPIGPVHLVVAAGDFAKLTERSRPLAFFFSVGREFRYTR</sequence>
<dbReference type="InterPro" id="IPR050301">
    <property type="entry name" value="NTE"/>
</dbReference>
<dbReference type="PROSITE" id="PS51635">
    <property type="entry name" value="PNPLA"/>
    <property type="match status" value="1"/>
</dbReference>
<name>A0A938BSY7_UNCW3</name>
<evidence type="ECO:0000256" key="5">
    <source>
        <dbReference type="ARBA" id="ARBA00023136"/>
    </source>
</evidence>
<evidence type="ECO:0000256" key="1">
    <source>
        <dbReference type="ARBA" id="ARBA00004370"/>
    </source>
</evidence>
<evidence type="ECO:0000256" key="2">
    <source>
        <dbReference type="ARBA" id="ARBA00022801"/>
    </source>
</evidence>
<dbReference type="PANTHER" id="PTHR14226:SF76">
    <property type="entry name" value="NTE FAMILY PROTEIN RSSA"/>
    <property type="match status" value="1"/>
</dbReference>
<proteinExistence type="predicted"/>
<keyword evidence="5" id="KW-0472">Membrane</keyword>
<evidence type="ECO:0000256" key="6">
    <source>
        <dbReference type="PROSITE-ProRule" id="PRU01161"/>
    </source>
</evidence>
<dbReference type="Gene3D" id="2.40.160.50">
    <property type="entry name" value="membrane protein fhac: a member of the omp85/tpsb transporter family"/>
    <property type="match status" value="1"/>
</dbReference>
<dbReference type="InterPro" id="IPR002641">
    <property type="entry name" value="PNPLA_dom"/>
</dbReference>
<feature type="active site" description="Proton acceptor" evidence="6">
    <location>
        <position position="255"/>
    </location>
</feature>
<evidence type="ECO:0000256" key="4">
    <source>
        <dbReference type="ARBA" id="ARBA00023098"/>
    </source>
</evidence>
<comment type="caution">
    <text evidence="6">Lacks conserved residue(s) required for the propagation of feature annotation.</text>
</comment>
<protein>
    <recommendedName>
        <fullName evidence="8">PNPLA domain-containing protein</fullName>
    </recommendedName>
</protein>
<feature type="active site" description="Nucleophile" evidence="6">
    <location>
        <position position="109"/>
    </location>
</feature>
<dbReference type="Gene3D" id="3.40.1090.10">
    <property type="entry name" value="Cytosolic phospholipase A2 catalytic domain"/>
    <property type="match status" value="2"/>
</dbReference>
<keyword evidence="3 6" id="KW-0442">Lipid degradation</keyword>
<dbReference type="Pfam" id="PF01734">
    <property type="entry name" value="Patatin"/>
    <property type="match status" value="1"/>
</dbReference>
<reference evidence="9" key="1">
    <citation type="submission" date="2019-03" db="EMBL/GenBank/DDBJ databases">
        <title>Lake Tanganyika Metagenome-Assembled Genomes (MAGs).</title>
        <authorList>
            <person name="Tran P."/>
        </authorList>
    </citation>
    <scope>NUCLEOTIDE SEQUENCE</scope>
    <source>
        <strain evidence="9">K_DeepCast_150m_m2_040</strain>
    </source>
</reference>
<comment type="caution">
    <text evidence="9">The sequence shown here is derived from an EMBL/GenBank/DDBJ whole genome shotgun (WGS) entry which is preliminary data.</text>
</comment>
<evidence type="ECO:0000259" key="8">
    <source>
        <dbReference type="PROSITE" id="PS51635"/>
    </source>
</evidence>
<evidence type="ECO:0000256" key="3">
    <source>
        <dbReference type="ARBA" id="ARBA00022963"/>
    </source>
</evidence>
<feature type="domain" description="PNPLA" evidence="8">
    <location>
        <begin position="76"/>
        <end position="268"/>
    </location>
</feature>
<dbReference type="InterPro" id="IPR010827">
    <property type="entry name" value="BamA/TamA_POTRA"/>
</dbReference>
<gene>
    <name evidence="9" type="ORF">FJY68_01045</name>
</gene>
<keyword evidence="4 6" id="KW-0443">Lipid metabolism</keyword>
<dbReference type="GO" id="GO:0019867">
    <property type="term" value="C:outer membrane"/>
    <property type="evidence" value="ECO:0007669"/>
    <property type="project" value="InterPro"/>
</dbReference>
<dbReference type="AlphaFoldDB" id="A0A938BSY7"/>
<dbReference type="GO" id="GO:0016042">
    <property type="term" value="P:lipid catabolic process"/>
    <property type="evidence" value="ECO:0007669"/>
    <property type="project" value="UniProtKB-UniRule"/>
</dbReference>
<feature type="short sequence motif" description="GXSXG" evidence="6">
    <location>
        <begin position="107"/>
        <end position="111"/>
    </location>
</feature>
<dbReference type="SUPFAM" id="SSF52151">
    <property type="entry name" value="FabD/lysophospholipase-like"/>
    <property type="match status" value="1"/>
</dbReference>
<dbReference type="GO" id="GO:0016787">
    <property type="term" value="F:hydrolase activity"/>
    <property type="evidence" value="ECO:0007669"/>
    <property type="project" value="UniProtKB-UniRule"/>
</dbReference>
<keyword evidence="2 6" id="KW-0378">Hydrolase</keyword>
<evidence type="ECO:0000313" key="9">
    <source>
        <dbReference type="EMBL" id="MBM3330418.1"/>
    </source>
</evidence>
<evidence type="ECO:0000313" key="10">
    <source>
        <dbReference type="Proteomes" id="UP000779900"/>
    </source>
</evidence>